<feature type="compositionally biased region" description="Acidic residues" evidence="1">
    <location>
        <begin position="53"/>
        <end position="63"/>
    </location>
</feature>
<name>F9W5Q5_TRYCI</name>
<evidence type="ECO:0000256" key="1">
    <source>
        <dbReference type="SAM" id="MobiDB-lite"/>
    </source>
</evidence>
<dbReference type="AlphaFoldDB" id="F9W5Q5"/>
<accession>F9W5Q5</accession>
<dbReference type="OMA" id="CDANQDD"/>
<feature type="compositionally biased region" description="Polar residues" evidence="1">
    <location>
        <begin position="16"/>
        <end position="34"/>
    </location>
</feature>
<feature type="region of interest" description="Disordered" evidence="1">
    <location>
        <begin position="1"/>
        <end position="131"/>
    </location>
</feature>
<protein>
    <submittedName>
        <fullName evidence="2">WGS project CAEQ00000000 data, annotated contig 135</fullName>
    </submittedName>
</protein>
<sequence>MGSAAGKIKEDEQRPSRQGNSTEDNTVGTRSATDSELPPPSCDLPQAERTVEENEEDASEDEDKCCSSYSMDSCPQIPKRTRRVSLPGDDEDGAIGSAITKHHSNLARHHRPRRKDSANGKGKGKRRPSVPQQKFDFATAAKTLSSTCSIERQQRRLSLERQHRLSAAGFNTNDGKDRRLTRPCTPVARHYSSEIEGEMNDLSNFSFSEAQHPEQQVSLRERALINTGVMHSPQTVPAGILRKSSYGPQRLSCVLQPNGADNSTASDALEPPSRNILAGPRASVMMRASSADALRDHGKTEDELQRITLLIQQMRGHKEREEGESVAVAVAGNASNCC</sequence>
<reference evidence="3" key="1">
    <citation type="submission" date="2011-07" db="EMBL/GenBank/DDBJ databases">
        <title>Divergent evolution of antigenic variation in African trypanosomes.</title>
        <authorList>
            <person name="Jackson A.P."/>
            <person name="Berry A."/>
            <person name="Allison H.C."/>
            <person name="Burton P."/>
            <person name="Anderson J."/>
            <person name="Aslett M."/>
            <person name="Brown R."/>
            <person name="Corton N."/>
            <person name="Harris D."/>
            <person name="Hauser H."/>
            <person name="Gamble J."/>
            <person name="Gilderthorp R."/>
            <person name="McQuillan J."/>
            <person name="Quail M.A."/>
            <person name="Sanders M."/>
            <person name="Van Tonder A."/>
            <person name="Ginger M.L."/>
            <person name="Donelson J.E."/>
            <person name="Field M.C."/>
            <person name="Barry J.D."/>
            <person name="Berriman M."/>
            <person name="Hertz-Fowler C."/>
        </authorList>
    </citation>
    <scope>NUCLEOTIDE SEQUENCE [LARGE SCALE GENOMIC DNA]</scope>
    <source>
        <strain evidence="3">IL3000</strain>
    </source>
</reference>
<organism evidence="2 3">
    <name type="scientific">Trypanosoma congolense (strain IL3000)</name>
    <dbReference type="NCBI Taxonomy" id="1068625"/>
    <lineage>
        <taxon>Eukaryota</taxon>
        <taxon>Discoba</taxon>
        <taxon>Euglenozoa</taxon>
        <taxon>Kinetoplastea</taxon>
        <taxon>Metakinetoplastina</taxon>
        <taxon>Trypanosomatida</taxon>
        <taxon>Trypanosomatidae</taxon>
        <taxon>Trypanosoma</taxon>
        <taxon>Nannomonas</taxon>
    </lineage>
</organism>
<dbReference type="VEuPathDB" id="TriTrypDB:TcIL3000_0_03460"/>
<dbReference type="EMBL" id="CAEQ01000750">
    <property type="protein sequence ID" value="CCD12508.1"/>
    <property type="molecule type" value="Genomic_DNA"/>
</dbReference>
<comment type="caution">
    <text evidence="2">The sequence shown here is derived from an EMBL/GenBank/DDBJ whole genome shotgun (WGS) entry which is preliminary data.</text>
</comment>
<gene>
    <name evidence="2" type="ORF">TCIL3000_0_03460</name>
</gene>
<dbReference type="Proteomes" id="UP000000702">
    <property type="component" value="Unassembled WGS sequence"/>
</dbReference>
<evidence type="ECO:0000313" key="3">
    <source>
        <dbReference type="Proteomes" id="UP000000702"/>
    </source>
</evidence>
<reference evidence="2 3" key="2">
    <citation type="journal article" date="2012" name="Proc. Natl. Acad. Sci. U.S.A.">
        <title>Antigenic diversity is generated by distinct evolutionary mechanisms in African trypanosome species.</title>
        <authorList>
            <person name="Jackson A.P."/>
            <person name="Berry A."/>
            <person name="Aslett M."/>
            <person name="Allison H.C."/>
            <person name="Burton P."/>
            <person name="Vavrova-Anderson J."/>
            <person name="Brown R."/>
            <person name="Browne H."/>
            <person name="Corton N."/>
            <person name="Hauser H."/>
            <person name="Gamble J."/>
            <person name="Gilderthorp R."/>
            <person name="Marcello L."/>
            <person name="McQuillan J."/>
            <person name="Otto T.D."/>
            <person name="Quail M.A."/>
            <person name="Sanders M.J."/>
            <person name="van Tonder A."/>
            <person name="Ginger M.L."/>
            <person name="Field M.C."/>
            <person name="Barry J.D."/>
            <person name="Hertz-Fowler C."/>
            <person name="Berriman M."/>
        </authorList>
    </citation>
    <scope>NUCLEOTIDE SEQUENCE [LARGE SCALE GENOMIC DNA]</scope>
    <source>
        <strain evidence="2 3">IL3000</strain>
    </source>
</reference>
<keyword evidence="3" id="KW-1185">Reference proteome</keyword>
<evidence type="ECO:0000313" key="2">
    <source>
        <dbReference type="EMBL" id="CCD12508.1"/>
    </source>
</evidence>
<feature type="compositionally biased region" description="Basic residues" evidence="1">
    <location>
        <begin position="100"/>
        <end position="114"/>
    </location>
</feature>
<proteinExistence type="predicted"/>